<evidence type="ECO:0000313" key="9">
    <source>
        <dbReference type="EMBL" id="CAI5446556.1"/>
    </source>
</evidence>
<evidence type="ECO:0000256" key="7">
    <source>
        <dbReference type="PIRSR" id="PIRSR600175-2"/>
    </source>
</evidence>
<dbReference type="SUPFAM" id="SSF161070">
    <property type="entry name" value="SNF-like"/>
    <property type="match status" value="1"/>
</dbReference>
<name>A0A9P1IM38_9PELO</name>
<evidence type="ECO:0000256" key="3">
    <source>
        <dbReference type="ARBA" id="ARBA00022692"/>
    </source>
</evidence>
<sequence>MIHTKIKQIKGDENESNAKIAENDAKRIEDVELNIKFGYDRHLQNHDSFSTESHSANAKPFAEEEFDNEDEAVISPLNKVDPDPDGIEAEELDQQYKSENYAGVSDFSHLFLMLAAGTDYIELVEFTIFFQNSGGIYSLIPYIFFLLFFSFPVSIYEVALAQFSSLPLFSLFHHMAPVLGGVPIVTSAIRVLYLTHIALRPKLYTFTYNLLYSALVGDLNWMHCTRMEGISCYDPFLKCFIDEDQVAGKCQPIPDLEIIHDLSSSTNDRYSRVHNLQYNGIAGTQITSLAKIYDEPDLLAGSFIFFIVVGLAFNAGYKRFAQISPLIAILPIVSMLPICFIVLSKTGDDVFEEVEKRDDMGKLLKWTTYFHAFIHAFSTAQCGQGSLLTFGSKVHFYHNFMKDIILNILYAVGYRLYYLMTFLPIYYACQEFLYPFKTDAITENSERNQLLELFYGGLPIITGVDARNYLACLSLFFATINLAMLAECIVTFEVFKSCIYIWFPRILYLNSTIVRAIIIVFFISLSMLHEWFTVALSRGNNASLNNHFQFGLISSTFVSTIFMLLGVRFLYGDSRLYVNCLTMLKKNERSYKMFLYFKKYFLATWTLTSYFLFIPFIYCTIQILSTYKLYTFQYTFIIGFPILYMLWCLVRGYLTNNNISVLTSCHKWKPVHFRNEREAIAHEKMFGIGD</sequence>
<keyword evidence="7" id="KW-1015">Disulfide bond</keyword>
<dbReference type="Pfam" id="PF00209">
    <property type="entry name" value="SNF"/>
    <property type="match status" value="1"/>
</dbReference>
<feature type="transmembrane region" description="Helical" evidence="8">
    <location>
        <begin position="171"/>
        <end position="193"/>
    </location>
</feature>
<dbReference type="Proteomes" id="UP001152747">
    <property type="component" value="Unassembled WGS sequence"/>
</dbReference>
<keyword evidence="3 8" id="KW-0812">Transmembrane</keyword>
<dbReference type="GO" id="GO:0043005">
    <property type="term" value="C:neuron projection"/>
    <property type="evidence" value="ECO:0007669"/>
    <property type="project" value="TreeGrafter"/>
</dbReference>
<keyword evidence="6 8" id="KW-0472">Membrane</keyword>
<comment type="caution">
    <text evidence="9">The sequence shown here is derived from an EMBL/GenBank/DDBJ whole genome shotgun (WGS) entry which is preliminary data.</text>
</comment>
<evidence type="ECO:0000256" key="8">
    <source>
        <dbReference type="SAM" id="Phobius"/>
    </source>
</evidence>
<dbReference type="InterPro" id="IPR037272">
    <property type="entry name" value="SNS_sf"/>
</dbReference>
<feature type="transmembrane region" description="Helical" evidence="8">
    <location>
        <begin position="630"/>
        <end position="650"/>
    </location>
</feature>
<gene>
    <name evidence="9" type="ORF">CAMP_LOCUS9193</name>
</gene>
<keyword evidence="2" id="KW-0813">Transport</keyword>
<organism evidence="9 10">
    <name type="scientific">Caenorhabditis angaria</name>
    <dbReference type="NCBI Taxonomy" id="860376"/>
    <lineage>
        <taxon>Eukaryota</taxon>
        <taxon>Metazoa</taxon>
        <taxon>Ecdysozoa</taxon>
        <taxon>Nematoda</taxon>
        <taxon>Chromadorea</taxon>
        <taxon>Rhabditida</taxon>
        <taxon>Rhabditina</taxon>
        <taxon>Rhabditomorpha</taxon>
        <taxon>Rhabditoidea</taxon>
        <taxon>Rhabditidae</taxon>
        <taxon>Peloderinae</taxon>
        <taxon>Caenorhabditis</taxon>
    </lineage>
</organism>
<evidence type="ECO:0000256" key="6">
    <source>
        <dbReference type="ARBA" id="ARBA00023136"/>
    </source>
</evidence>
<accession>A0A9P1IM38</accession>
<feature type="transmembrane region" description="Helical" evidence="8">
    <location>
        <begin position="600"/>
        <end position="624"/>
    </location>
</feature>
<dbReference type="InterPro" id="IPR000175">
    <property type="entry name" value="Na/ntran_symport"/>
</dbReference>
<evidence type="ECO:0000313" key="10">
    <source>
        <dbReference type="Proteomes" id="UP001152747"/>
    </source>
</evidence>
<feature type="disulfide bond" evidence="7">
    <location>
        <begin position="224"/>
        <end position="232"/>
    </location>
</feature>
<feature type="transmembrane region" description="Helical" evidence="8">
    <location>
        <begin position="139"/>
        <end position="159"/>
    </location>
</feature>
<evidence type="ECO:0000256" key="1">
    <source>
        <dbReference type="ARBA" id="ARBA00004141"/>
    </source>
</evidence>
<dbReference type="GO" id="GO:0005332">
    <property type="term" value="F:gamma-aminobutyric acid:sodium:chloride symporter activity"/>
    <property type="evidence" value="ECO:0007669"/>
    <property type="project" value="TreeGrafter"/>
</dbReference>
<evidence type="ECO:0000256" key="2">
    <source>
        <dbReference type="ARBA" id="ARBA00022448"/>
    </source>
</evidence>
<feature type="transmembrane region" description="Helical" evidence="8">
    <location>
        <begin position="298"/>
        <end position="317"/>
    </location>
</feature>
<evidence type="ECO:0000256" key="4">
    <source>
        <dbReference type="ARBA" id="ARBA00022847"/>
    </source>
</evidence>
<proteinExistence type="predicted"/>
<feature type="transmembrane region" description="Helical" evidence="8">
    <location>
        <begin position="468"/>
        <end position="495"/>
    </location>
</feature>
<dbReference type="PROSITE" id="PS50267">
    <property type="entry name" value="NA_NEUROTRAN_SYMP_3"/>
    <property type="match status" value="1"/>
</dbReference>
<feature type="transmembrane region" description="Helical" evidence="8">
    <location>
        <begin position="507"/>
        <end position="528"/>
    </location>
</feature>
<comment type="subcellular location">
    <subcellularLocation>
        <location evidence="1">Membrane</location>
        <topology evidence="1">Multi-pass membrane protein</topology>
    </subcellularLocation>
</comment>
<feature type="transmembrane region" description="Helical" evidence="8">
    <location>
        <begin position="548"/>
        <end position="571"/>
    </location>
</feature>
<keyword evidence="5 8" id="KW-1133">Transmembrane helix</keyword>
<keyword evidence="4" id="KW-0769">Symport</keyword>
<protein>
    <submittedName>
        <fullName evidence="9">Uncharacterized protein</fullName>
    </submittedName>
</protein>
<evidence type="ECO:0000256" key="5">
    <source>
        <dbReference type="ARBA" id="ARBA00022989"/>
    </source>
</evidence>
<reference evidence="9" key="1">
    <citation type="submission" date="2022-11" db="EMBL/GenBank/DDBJ databases">
        <authorList>
            <person name="Kikuchi T."/>
        </authorList>
    </citation>
    <scope>NUCLEOTIDE SEQUENCE</scope>
    <source>
        <strain evidence="9">PS1010</strain>
    </source>
</reference>
<keyword evidence="10" id="KW-1185">Reference proteome</keyword>
<dbReference type="PANTHER" id="PTHR11616">
    <property type="entry name" value="SODIUM/CHLORIDE DEPENDENT TRANSPORTER"/>
    <property type="match status" value="1"/>
</dbReference>
<dbReference type="GO" id="GO:0005886">
    <property type="term" value="C:plasma membrane"/>
    <property type="evidence" value="ECO:0007669"/>
    <property type="project" value="TreeGrafter"/>
</dbReference>
<feature type="transmembrane region" description="Helical" evidence="8">
    <location>
        <begin position="323"/>
        <end position="343"/>
    </location>
</feature>
<dbReference type="EMBL" id="CANHGI010000003">
    <property type="protein sequence ID" value="CAI5446556.1"/>
    <property type="molecule type" value="Genomic_DNA"/>
</dbReference>
<dbReference type="AlphaFoldDB" id="A0A9P1IM38"/>
<dbReference type="PANTHER" id="PTHR11616:SF166">
    <property type="entry name" value="SODIUM-AND CHLORIDE-DEPENDENT GLYCINE TRANSPORTER 2"/>
    <property type="match status" value="1"/>
</dbReference>
<feature type="transmembrane region" description="Helical" evidence="8">
    <location>
        <begin position="404"/>
        <end position="427"/>
    </location>
</feature>